<organism evidence="1 2">
    <name type="scientific">Araneus ventricosus</name>
    <name type="common">Orbweaver spider</name>
    <name type="synonym">Epeira ventricosa</name>
    <dbReference type="NCBI Taxonomy" id="182803"/>
    <lineage>
        <taxon>Eukaryota</taxon>
        <taxon>Metazoa</taxon>
        <taxon>Ecdysozoa</taxon>
        <taxon>Arthropoda</taxon>
        <taxon>Chelicerata</taxon>
        <taxon>Arachnida</taxon>
        <taxon>Araneae</taxon>
        <taxon>Araneomorphae</taxon>
        <taxon>Entelegynae</taxon>
        <taxon>Araneoidea</taxon>
        <taxon>Araneidae</taxon>
        <taxon>Araneus</taxon>
    </lineage>
</organism>
<name>A0A4Y2JR66_ARAVE</name>
<keyword evidence="2" id="KW-1185">Reference proteome</keyword>
<comment type="caution">
    <text evidence="1">The sequence shown here is derived from an EMBL/GenBank/DDBJ whole genome shotgun (WGS) entry which is preliminary data.</text>
</comment>
<reference evidence="1 2" key="1">
    <citation type="journal article" date="2019" name="Sci. Rep.">
        <title>Orb-weaving spider Araneus ventricosus genome elucidates the spidroin gene catalogue.</title>
        <authorList>
            <person name="Kono N."/>
            <person name="Nakamura H."/>
            <person name="Ohtoshi R."/>
            <person name="Moran D.A.P."/>
            <person name="Shinohara A."/>
            <person name="Yoshida Y."/>
            <person name="Fujiwara M."/>
            <person name="Mori M."/>
            <person name="Tomita M."/>
            <person name="Arakawa K."/>
        </authorList>
    </citation>
    <scope>NUCLEOTIDE SEQUENCE [LARGE SCALE GENOMIC DNA]</scope>
</reference>
<dbReference type="Proteomes" id="UP000499080">
    <property type="component" value="Unassembled WGS sequence"/>
</dbReference>
<sequence>MNWTLPTWVVIYPSTLPLPSLKAHGKGLWLARIIGLPPRLSPKRSQNLPSKGANRLRSAFVHVKGKFLDRLARCERVKINVRRTCRLRRYTPRMFLFMQRGLKSI</sequence>
<dbReference type="EMBL" id="BGPR01003744">
    <property type="protein sequence ID" value="GBM91929.1"/>
    <property type="molecule type" value="Genomic_DNA"/>
</dbReference>
<proteinExistence type="predicted"/>
<gene>
    <name evidence="1" type="ORF">AVEN_132276_1</name>
</gene>
<evidence type="ECO:0000313" key="1">
    <source>
        <dbReference type="EMBL" id="GBM91929.1"/>
    </source>
</evidence>
<protein>
    <submittedName>
        <fullName evidence="1">Uncharacterized protein</fullName>
    </submittedName>
</protein>
<dbReference type="AlphaFoldDB" id="A0A4Y2JR66"/>
<accession>A0A4Y2JR66</accession>
<evidence type="ECO:0000313" key="2">
    <source>
        <dbReference type="Proteomes" id="UP000499080"/>
    </source>
</evidence>